<evidence type="ECO:0000313" key="2">
    <source>
        <dbReference type="EMBL" id="OKP08563.1"/>
    </source>
</evidence>
<reference evidence="2 3" key="1">
    <citation type="submission" date="2016-10" db="EMBL/GenBank/DDBJ databases">
        <title>Genome sequence of the ascomycete fungus Penicillium subrubescens.</title>
        <authorList>
            <person name="De Vries R.P."/>
            <person name="Peng M."/>
            <person name="Dilokpimol A."/>
            <person name="Hilden K."/>
            <person name="Makela M.R."/>
            <person name="Grigoriev I."/>
            <person name="Riley R."/>
            <person name="Granchi Z."/>
        </authorList>
    </citation>
    <scope>NUCLEOTIDE SEQUENCE [LARGE SCALE GENOMIC DNA]</scope>
    <source>
        <strain evidence="2 3">CBS 132785</strain>
    </source>
</reference>
<accession>A0A1Q5U7Y0</accession>
<dbReference type="Proteomes" id="UP000186955">
    <property type="component" value="Unassembled WGS sequence"/>
</dbReference>
<evidence type="ECO:0000256" key="1">
    <source>
        <dbReference type="SAM" id="MobiDB-lite"/>
    </source>
</evidence>
<feature type="compositionally biased region" description="Polar residues" evidence="1">
    <location>
        <begin position="1"/>
        <end position="25"/>
    </location>
</feature>
<keyword evidence="3" id="KW-1185">Reference proteome</keyword>
<feature type="region of interest" description="Disordered" evidence="1">
    <location>
        <begin position="1"/>
        <end position="30"/>
    </location>
</feature>
<dbReference type="EMBL" id="MNBE01000567">
    <property type="protein sequence ID" value="OKP08563.1"/>
    <property type="molecule type" value="Genomic_DNA"/>
</dbReference>
<organism evidence="2 3">
    <name type="scientific">Penicillium subrubescens</name>
    <dbReference type="NCBI Taxonomy" id="1316194"/>
    <lineage>
        <taxon>Eukaryota</taxon>
        <taxon>Fungi</taxon>
        <taxon>Dikarya</taxon>
        <taxon>Ascomycota</taxon>
        <taxon>Pezizomycotina</taxon>
        <taxon>Eurotiomycetes</taxon>
        <taxon>Eurotiomycetidae</taxon>
        <taxon>Eurotiales</taxon>
        <taxon>Aspergillaceae</taxon>
        <taxon>Penicillium</taxon>
    </lineage>
</organism>
<dbReference type="AlphaFoldDB" id="A0A1Q5U7Y0"/>
<evidence type="ECO:0000313" key="3">
    <source>
        <dbReference type="Proteomes" id="UP000186955"/>
    </source>
</evidence>
<gene>
    <name evidence="2" type="ORF">PENSUB_5550</name>
</gene>
<comment type="caution">
    <text evidence="2">The sequence shown here is derived from an EMBL/GenBank/DDBJ whole genome shotgun (WGS) entry which is preliminary data.</text>
</comment>
<proteinExistence type="predicted"/>
<name>A0A1Q5U7Y0_9EURO</name>
<sequence>MNITSLQATGLDQNFSPLMPSNPSTRPDEKAVEACRPIRNVDWREDPQPVENFHQRLVAHWQRCGEAAPQGKQYSPCKRGSGFSTAASSTTPVKRCSQEVAV</sequence>
<protein>
    <submittedName>
        <fullName evidence="2">Uncharacterized protein</fullName>
    </submittedName>
</protein>